<comment type="caution">
    <text evidence="1">The sequence shown here is derived from an EMBL/GenBank/DDBJ whole genome shotgun (WGS) entry which is preliminary data.</text>
</comment>
<dbReference type="EMBL" id="NCKV01000069">
    <property type="protein sequence ID" value="RWS31761.1"/>
    <property type="molecule type" value="Genomic_DNA"/>
</dbReference>
<dbReference type="AlphaFoldDB" id="A0A443SW61"/>
<reference evidence="1 2" key="1">
    <citation type="journal article" date="2018" name="Gigascience">
        <title>Genomes of trombidid mites reveal novel predicted allergens and laterally-transferred genes associated with secondary metabolism.</title>
        <authorList>
            <person name="Dong X."/>
            <person name="Chaisiri K."/>
            <person name="Xia D."/>
            <person name="Armstrong S.D."/>
            <person name="Fang Y."/>
            <person name="Donnelly M.J."/>
            <person name="Kadowaki T."/>
            <person name="McGarry J.W."/>
            <person name="Darby A.C."/>
            <person name="Makepeace B.L."/>
        </authorList>
    </citation>
    <scope>NUCLEOTIDE SEQUENCE [LARGE SCALE GENOMIC DNA]</scope>
    <source>
        <strain evidence="1">UoL-UT</strain>
    </source>
</reference>
<keyword evidence="2" id="KW-1185">Reference proteome</keyword>
<proteinExistence type="predicted"/>
<dbReference type="OrthoDB" id="10065861at2759"/>
<dbReference type="SUPFAM" id="SSF103657">
    <property type="entry name" value="BAR/IMD domain-like"/>
    <property type="match status" value="1"/>
</dbReference>
<organism evidence="1 2">
    <name type="scientific">Leptotrombidium deliense</name>
    <dbReference type="NCBI Taxonomy" id="299467"/>
    <lineage>
        <taxon>Eukaryota</taxon>
        <taxon>Metazoa</taxon>
        <taxon>Ecdysozoa</taxon>
        <taxon>Arthropoda</taxon>
        <taxon>Chelicerata</taxon>
        <taxon>Arachnida</taxon>
        <taxon>Acari</taxon>
        <taxon>Acariformes</taxon>
        <taxon>Trombidiformes</taxon>
        <taxon>Prostigmata</taxon>
        <taxon>Anystina</taxon>
        <taxon>Parasitengona</taxon>
        <taxon>Trombiculoidea</taxon>
        <taxon>Trombiculidae</taxon>
        <taxon>Leptotrombidium</taxon>
    </lineage>
</organism>
<dbReference type="STRING" id="299467.A0A443SW61"/>
<dbReference type="Proteomes" id="UP000288716">
    <property type="component" value="Unassembled WGS sequence"/>
</dbReference>
<dbReference type="InterPro" id="IPR027267">
    <property type="entry name" value="AH/BAR_dom_sf"/>
</dbReference>
<gene>
    <name evidence="1" type="ORF">B4U80_10332</name>
</gene>
<evidence type="ECO:0000313" key="1">
    <source>
        <dbReference type="EMBL" id="RWS31761.1"/>
    </source>
</evidence>
<name>A0A443SW61_9ACAR</name>
<dbReference type="Gene3D" id="1.20.1270.60">
    <property type="entry name" value="Arfaptin homology (AH) domain/BAR domain"/>
    <property type="match status" value="1"/>
</dbReference>
<accession>A0A443SW61</accession>
<evidence type="ECO:0000313" key="2">
    <source>
        <dbReference type="Proteomes" id="UP000288716"/>
    </source>
</evidence>
<protein>
    <submittedName>
        <fullName evidence="1">SH3 domain containing protein 5-like protein</fullName>
    </submittedName>
</protein>
<dbReference type="VEuPathDB" id="VectorBase:LDEU000279"/>
<sequence>MEEEDKVSKQRLAEFEQLVAACDTLKQMKTHKAQIGKKAIDSHLKKMQEEIITSINELEKNKKTYFDEENFAKTAREKEEKLKKRKGGIFSKFTDLQSKKEKSSAQREASDIQSTQVIFLFLFSANKLLKY</sequence>